<evidence type="ECO:0000313" key="2">
    <source>
        <dbReference type="Proteomes" id="UP000315750"/>
    </source>
</evidence>
<accession>A0A518AJ58</accession>
<sequence length="80" mass="8921">MHEKWPVGQPSSLPRGRRSHNSIGNLILCFASLADAKTRKRRRYSAAVKTKAWTLEQAGHGEHKMHAARRSAFGVLSELA</sequence>
<organism evidence="1 2">
    <name type="scientific">Aeoliella mucimassa</name>
    <dbReference type="NCBI Taxonomy" id="2527972"/>
    <lineage>
        <taxon>Bacteria</taxon>
        <taxon>Pseudomonadati</taxon>
        <taxon>Planctomycetota</taxon>
        <taxon>Planctomycetia</taxon>
        <taxon>Pirellulales</taxon>
        <taxon>Lacipirellulaceae</taxon>
        <taxon>Aeoliella</taxon>
    </lineage>
</organism>
<dbReference type="KEGG" id="amuc:Pan181_09460"/>
<proteinExistence type="predicted"/>
<reference evidence="1 2" key="1">
    <citation type="submission" date="2019-02" db="EMBL/GenBank/DDBJ databases">
        <title>Deep-cultivation of Planctomycetes and their phenomic and genomic characterization uncovers novel biology.</title>
        <authorList>
            <person name="Wiegand S."/>
            <person name="Jogler M."/>
            <person name="Boedeker C."/>
            <person name="Pinto D."/>
            <person name="Vollmers J."/>
            <person name="Rivas-Marin E."/>
            <person name="Kohn T."/>
            <person name="Peeters S.H."/>
            <person name="Heuer A."/>
            <person name="Rast P."/>
            <person name="Oberbeckmann S."/>
            <person name="Bunk B."/>
            <person name="Jeske O."/>
            <person name="Meyerdierks A."/>
            <person name="Storesund J.E."/>
            <person name="Kallscheuer N."/>
            <person name="Luecker S."/>
            <person name="Lage O.M."/>
            <person name="Pohl T."/>
            <person name="Merkel B.J."/>
            <person name="Hornburger P."/>
            <person name="Mueller R.-W."/>
            <person name="Bruemmer F."/>
            <person name="Labrenz M."/>
            <person name="Spormann A.M."/>
            <person name="Op den Camp H."/>
            <person name="Overmann J."/>
            <person name="Amann R."/>
            <person name="Jetten M.S.M."/>
            <person name="Mascher T."/>
            <person name="Medema M.H."/>
            <person name="Devos D.P."/>
            <person name="Kaster A.-K."/>
            <person name="Ovreas L."/>
            <person name="Rohde M."/>
            <person name="Galperin M.Y."/>
            <person name="Jogler C."/>
        </authorList>
    </citation>
    <scope>NUCLEOTIDE SEQUENCE [LARGE SCALE GENOMIC DNA]</scope>
    <source>
        <strain evidence="1 2">Pan181</strain>
    </source>
</reference>
<gene>
    <name evidence="1" type="ORF">Pan181_09460</name>
</gene>
<protein>
    <submittedName>
        <fullName evidence="1">Uncharacterized protein</fullName>
    </submittedName>
</protein>
<name>A0A518AJ58_9BACT</name>
<keyword evidence="2" id="KW-1185">Reference proteome</keyword>
<dbReference type="AlphaFoldDB" id="A0A518AJ58"/>
<dbReference type="Proteomes" id="UP000315750">
    <property type="component" value="Chromosome"/>
</dbReference>
<evidence type="ECO:0000313" key="1">
    <source>
        <dbReference type="EMBL" id="QDU54763.1"/>
    </source>
</evidence>
<dbReference type="EMBL" id="CP036278">
    <property type="protein sequence ID" value="QDU54763.1"/>
    <property type="molecule type" value="Genomic_DNA"/>
</dbReference>